<evidence type="ECO:0000313" key="1">
    <source>
        <dbReference type="EMBL" id="MBB5287488.1"/>
    </source>
</evidence>
<comment type="caution">
    <text evidence="1">The sequence shown here is derived from an EMBL/GenBank/DDBJ whole genome shotgun (WGS) entry which is preliminary data.</text>
</comment>
<evidence type="ECO:0000313" key="2">
    <source>
        <dbReference type="Proteomes" id="UP000557307"/>
    </source>
</evidence>
<dbReference type="AlphaFoldDB" id="A0A840U599"/>
<dbReference type="RefSeq" id="WP_184179743.1">
    <property type="nucleotide sequence ID" value="NZ_JACHGF010000019.1"/>
</dbReference>
<dbReference type="Proteomes" id="UP000557307">
    <property type="component" value="Unassembled WGS sequence"/>
</dbReference>
<keyword evidence="2" id="KW-1185">Reference proteome</keyword>
<name>A0A840U599_9BACT</name>
<dbReference type="InterPro" id="IPR019226">
    <property type="entry name" value="DUF2158"/>
</dbReference>
<proteinExistence type="predicted"/>
<sequence length="69" mass="7714">MENLKEEIKLGDVVWLKSGGPIMTANNWDTMTRSELGLKCYWFVQGQLCEGIFSSHALTKTAPDAPAQR</sequence>
<accession>A0A840U599</accession>
<organism evidence="1 2">
    <name type="scientific">Rhabdobacter roseus</name>
    <dbReference type="NCBI Taxonomy" id="1655419"/>
    <lineage>
        <taxon>Bacteria</taxon>
        <taxon>Pseudomonadati</taxon>
        <taxon>Bacteroidota</taxon>
        <taxon>Cytophagia</taxon>
        <taxon>Cytophagales</taxon>
        <taxon>Cytophagaceae</taxon>
        <taxon>Rhabdobacter</taxon>
    </lineage>
</organism>
<reference evidence="1 2" key="1">
    <citation type="submission" date="2020-08" db="EMBL/GenBank/DDBJ databases">
        <title>Genomic Encyclopedia of Type Strains, Phase IV (KMG-IV): sequencing the most valuable type-strain genomes for metagenomic binning, comparative biology and taxonomic classification.</title>
        <authorList>
            <person name="Goeker M."/>
        </authorList>
    </citation>
    <scope>NUCLEOTIDE SEQUENCE [LARGE SCALE GENOMIC DNA]</scope>
    <source>
        <strain evidence="1 2">DSM 105074</strain>
    </source>
</reference>
<gene>
    <name evidence="1" type="ORF">HNQ92_005652</name>
</gene>
<protein>
    <submittedName>
        <fullName evidence="1">Uncharacterized protein YodC (DUF2158 family)</fullName>
    </submittedName>
</protein>
<dbReference type="EMBL" id="JACHGF010000019">
    <property type="protein sequence ID" value="MBB5287488.1"/>
    <property type="molecule type" value="Genomic_DNA"/>
</dbReference>
<dbReference type="Pfam" id="PF09926">
    <property type="entry name" value="DUF2158"/>
    <property type="match status" value="1"/>
</dbReference>